<dbReference type="EMBL" id="CAAALY010023731">
    <property type="protein sequence ID" value="VEL15180.1"/>
    <property type="molecule type" value="Genomic_DNA"/>
</dbReference>
<evidence type="ECO:0000313" key="3">
    <source>
        <dbReference type="Proteomes" id="UP000784294"/>
    </source>
</evidence>
<protein>
    <submittedName>
        <fullName evidence="2">Uncharacterized protein</fullName>
    </submittedName>
</protein>
<feature type="compositionally biased region" description="Basic residues" evidence="1">
    <location>
        <begin position="243"/>
        <end position="267"/>
    </location>
</feature>
<organism evidence="2 3">
    <name type="scientific">Protopolystoma xenopodis</name>
    <dbReference type="NCBI Taxonomy" id="117903"/>
    <lineage>
        <taxon>Eukaryota</taxon>
        <taxon>Metazoa</taxon>
        <taxon>Spiralia</taxon>
        <taxon>Lophotrochozoa</taxon>
        <taxon>Platyhelminthes</taxon>
        <taxon>Monogenea</taxon>
        <taxon>Polyopisthocotylea</taxon>
        <taxon>Polystomatidea</taxon>
        <taxon>Polystomatidae</taxon>
        <taxon>Protopolystoma</taxon>
    </lineage>
</organism>
<sequence length="385" mass="42382">MPFESRPLILLAPVPLLINLVRLNQTDQMRHGLLRLPFALSIPNAFPPATPRAPPLICLPSFPPASLSSAIPTIVPTAPIPHLSLILPPSLQPSATQRPLCLVTWTPLISPFSKSMECPVLQSSKWRKLVYQPVLTTNRRRLIDIHHPINPSVSGSFCLLAQLAIISHLASGISISLLNSAKATTKPRYWLPDEATGRDRPVRITASPGPQPGPWAGPLAMGLDKRTQTPHRLIRAGPTPTRLRSRRSRVRVASRQQKTRRPGRQRLHTGLEAKVDSDVNPAGNAMPPSTACLRVADTGLHVFPLTGCPADLAVGVVSVSTVCRLYTMTDRHTDRQTDRHRHRLTFGQAGWHNDEAEMKHSFQKAHQRTLCPFSKNSSLQAVKCP</sequence>
<evidence type="ECO:0000313" key="2">
    <source>
        <dbReference type="EMBL" id="VEL15180.1"/>
    </source>
</evidence>
<feature type="region of interest" description="Disordered" evidence="1">
    <location>
        <begin position="233"/>
        <end position="271"/>
    </location>
</feature>
<reference evidence="2" key="1">
    <citation type="submission" date="2018-11" db="EMBL/GenBank/DDBJ databases">
        <authorList>
            <consortium name="Pathogen Informatics"/>
        </authorList>
    </citation>
    <scope>NUCLEOTIDE SEQUENCE</scope>
</reference>
<feature type="region of interest" description="Disordered" evidence="1">
    <location>
        <begin position="191"/>
        <end position="215"/>
    </location>
</feature>
<evidence type="ECO:0000256" key="1">
    <source>
        <dbReference type="SAM" id="MobiDB-lite"/>
    </source>
</evidence>
<dbReference type="AlphaFoldDB" id="A0A448WM31"/>
<keyword evidence="3" id="KW-1185">Reference proteome</keyword>
<name>A0A448WM31_9PLAT</name>
<comment type="caution">
    <text evidence="2">The sequence shown here is derived from an EMBL/GenBank/DDBJ whole genome shotgun (WGS) entry which is preliminary data.</text>
</comment>
<dbReference type="Proteomes" id="UP000784294">
    <property type="component" value="Unassembled WGS sequence"/>
</dbReference>
<proteinExistence type="predicted"/>
<gene>
    <name evidence="2" type="ORF">PXEA_LOCUS8620</name>
</gene>
<accession>A0A448WM31</accession>